<dbReference type="EMBL" id="BIFR01000001">
    <property type="protein sequence ID" value="GCE11299.1"/>
    <property type="molecule type" value="Genomic_DNA"/>
</dbReference>
<name>A0A401ZWL1_9CHLR</name>
<feature type="domain" description="Bacterial spore germination immunoglobulin-like" evidence="2">
    <location>
        <begin position="290"/>
        <end position="375"/>
    </location>
</feature>
<accession>A0A401ZWL1</accession>
<evidence type="ECO:0000256" key="1">
    <source>
        <dbReference type="SAM" id="MobiDB-lite"/>
    </source>
</evidence>
<gene>
    <name evidence="3" type="ORF">KTT_11580</name>
</gene>
<feature type="region of interest" description="Disordered" evidence="1">
    <location>
        <begin position="23"/>
        <end position="46"/>
    </location>
</feature>
<evidence type="ECO:0000313" key="3">
    <source>
        <dbReference type="EMBL" id="GCE11299.1"/>
    </source>
</evidence>
<dbReference type="InterPro" id="IPR018911">
    <property type="entry name" value="Gmad2_Ig-like_dom"/>
</dbReference>
<organism evidence="3 4">
    <name type="scientific">Tengunoibacter tsumagoiensis</name>
    <dbReference type="NCBI Taxonomy" id="2014871"/>
    <lineage>
        <taxon>Bacteria</taxon>
        <taxon>Bacillati</taxon>
        <taxon>Chloroflexota</taxon>
        <taxon>Ktedonobacteria</taxon>
        <taxon>Ktedonobacterales</taxon>
        <taxon>Dictyobacteraceae</taxon>
        <taxon>Tengunoibacter</taxon>
    </lineage>
</organism>
<reference evidence="4" key="1">
    <citation type="submission" date="2018-12" db="EMBL/GenBank/DDBJ databases">
        <title>Tengunoibacter tsumagoiensis gen. nov., sp. nov., Dictyobacter kobayashii sp. nov., D. alpinus sp. nov., and D. joshuensis sp. nov. and description of Dictyobacteraceae fam. nov. within the order Ktedonobacterales isolated from Tengu-no-mugimeshi.</title>
        <authorList>
            <person name="Wang C.M."/>
            <person name="Zheng Y."/>
            <person name="Sakai Y."/>
            <person name="Toyoda A."/>
            <person name="Minakuchi Y."/>
            <person name="Abe K."/>
            <person name="Yokota A."/>
            <person name="Yabe S."/>
        </authorList>
    </citation>
    <scope>NUCLEOTIDE SEQUENCE [LARGE SCALE GENOMIC DNA]</scope>
    <source>
        <strain evidence="4">Uno3</strain>
    </source>
</reference>
<keyword evidence="4" id="KW-1185">Reference proteome</keyword>
<proteinExistence type="predicted"/>
<dbReference type="Proteomes" id="UP000287352">
    <property type="component" value="Unassembled WGS sequence"/>
</dbReference>
<evidence type="ECO:0000313" key="4">
    <source>
        <dbReference type="Proteomes" id="UP000287352"/>
    </source>
</evidence>
<comment type="caution">
    <text evidence="3">The sequence shown here is derived from an EMBL/GenBank/DDBJ whole genome shotgun (WGS) entry which is preliminary data.</text>
</comment>
<evidence type="ECO:0000259" key="2">
    <source>
        <dbReference type="Pfam" id="PF10648"/>
    </source>
</evidence>
<dbReference type="Pfam" id="PF10648">
    <property type="entry name" value="Gmad2"/>
    <property type="match status" value="1"/>
</dbReference>
<dbReference type="AlphaFoldDB" id="A0A401ZWL1"/>
<protein>
    <recommendedName>
        <fullName evidence="2">Bacterial spore germination immunoglobulin-like domain-containing protein</fullName>
    </recommendedName>
</protein>
<sequence>MVCFIILFTFMLSACDMGGGQSSPAKSPTATTSASKSTPSTSATATPAGIRLGAQTCPSAVSVPTYWDAIIATQANINKVESVACGNLEGNTTLQALVLVRNQGTGSILDVYVYSNITNPKPKKDFQLMGLYKGDAKISNYNTVVTAEVDLDSSVNKNQPNAGVKQDLYREFKWSDSSATLVPVSFPGIYPVLTRYEAEAEQLNVNKGQNFWERDATQTVSHFADKLLNWQNAQVTITSGGGQTDVSAETTVKSPKIGGGIVKVSMSRLEGNANGGIWIVTAVATDGLALTAPNNQDRISSPVSVAGKGNAFEGVVGTVKVLNHLYDEVGSVQAKGGGNGANTPFSASVTYTKTFKGGTEEGLVALFTNSQADGSIAGAVIEKELLA</sequence>